<dbReference type="InterPro" id="IPR001867">
    <property type="entry name" value="OmpR/PhoB-type_DNA-bd"/>
</dbReference>
<dbReference type="InterPro" id="IPR011990">
    <property type="entry name" value="TPR-like_helical_dom_sf"/>
</dbReference>
<dbReference type="Pfam" id="PF00486">
    <property type="entry name" value="Trans_reg_C"/>
    <property type="match status" value="1"/>
</dbReference>
<feature type="domain" description="OmpR/PhoB-type" evidence="3">
    <location>
        <begin position="3"/>
        <end position="101"/>
    </location>
</feature>
<dbReference type="InterPro" id="IPR049052">
    <property type="entry name" value="nSTAND1"/>
</dbReference>
<proteinExistence type="predicted"/>
<dbReference type="Gene3D" id="1.10.10.10">
    <property type="entry name" value="Winged helix-like DNA-binding domain superfamily/Winged helix DNA-binding domain"/>
    <property type="match status" value="1"/>
</dbReference>
<evidence type="ECO:0000313" key="6">
    <source>
        <dbReference type="Proteomes" id="UP000430634"/>
    </source>
</evidence>
<dbReference type="PROSITE" id="PS51755">
    <property type="entry name" value="OMPR_PHOB"/>
    <property type="match status" value="1"/>
</dbReference>
<accession>A0A6I3ST60</accession>
<evidence type="ECO:0000256" key="2">
    <source>
        <dbReference type="PROSITE-ProRule" id="PRU01091"/>
    </source>
</evidence>
<dbReference type="EMBL" id="WNKZ01000010">
    <property type="protein sequence ID" value="MTV52301.1"/>
    <property type="molecule type" value="Genomic_DNA"/>
</dbReference>
<keyword evidence="1 2" id="KW-0238">DNA-binding</keyword>
<reference evidence="4" key="4">
    <citation type="submission" date="2024-05" db="EMBL/GenBank/DDBJ databases">
        <authorList>
            <person name="Sun Q."/>
            <person name="Zhou Y."/>
        </authorList>
    </citation>
    <scope>NUCLEOTIDE SEQUENCE</scope>
    <source>
        <strain evidence="4">CGMCC 1.15931</strain>
    </source>
</reference>
<dbReference type="Proteomes" id="UP000622638">
    <property type="component" value="Unassembled WGS sequence"/>
</dbReference>
<dbReference type="Pfam" id="PF20703">
    <property type="entry name" value="nSTAND1"/>
    <property type="match status" value="1"/>
</dbReference>
<dbReference type="SUPFAM" id="SSF46894">
    <property type="entry name" value="C-terminal effector domain of the bipartite response regulators"/>
    <property type="match status" value="1"/>
</dbReference>
<dbReference type="SUPFAM" id="SSF52540">
    <property type="entry name" value="P-loop containing nucleoside triphosphate hydrolases"/>
    <property type="match status" value="1"/>
</dbReference>
<dbReference type="GO" id="GO:0006355">
    <property type="term" value="P:regulation of DNA-templated transcription"/>
    <property type="evidence" value="ECO:0007669"/>
    <property type="project" value="InterPro"/>
</dbReference>
<dbReference type="Gene3D" id="1.25.40.10">
    <property type="entry name" value="Tetratricopeptide repeat domain"/>
    <property type="match status" value="1"/>
</dbReference>
<dbReference type="RefSeq" id="WP_155469628.1">
    <property type="nucleotide sequence ID" value="NZ_BMKG01000002.1"/>
</dbReference>
<evidence type="ECO:0000313" key="4">
    <source>
        <dbReference type="EMBL" id="GGB86553.1"/>
    </source>
</evidence>
<dbReference type="SMART" id="SM00862">
    <property type="entry name" value="Trans_reg_C"/>
    <property type="match status" value="1"/>
</dbReference>
<evidence type="ECO:0000313" key="7">
    <source>
        <dbReference type="Proteomes" id="UP000622638"/>
    </source>
</evidence>
<comment type="caution">
    <text evidence="5">The sequence shown here is derived from an EMBL/GenBank/DDBJ whole genome shotgun (WGS) entry which is preliminary data.</text>
</comment>
<keyword evidence="7" id="KW-1185">Reference proteome</keyword>
<name>A0A6I3ST60_9BURK</name>
<dbReference type="PANTHER" id="PTHR47691:SF3">
    <property type="entry name" value="HTH-TYPE TRANSCRIPTIONAL REGULATOR RV0890C-RELATED"/>
    <property type="match status" value="1"/>
</dbReference>
<dbReference type="PANTHER" id="PTHR47691">
    <property type="entry name" value="REGULATOR-RELATED"/>
    <property type="match status" value="1"/>
</dbReference>
<feature type="DNA-binding region" description="OmpR/PhoB-type" evidence="2">
    <location>
        <begin position="3"/>
        <end position="101"/>
    </location>
</feature>
<reference evidence="5 6" key="3">
    <citation type="submission" date="2019-11" db="EMBL/GenBank/DDBJ databases">
        <title>Type strains purchased from KCTC, JCM and DSMZ.</title>
        <authorList>
            <person name="Lu H."/>
        </authorList>
    </citation>
    <scope>NUCLEOTIDE SEQUENCE [LARGE SCALE GENOMIC DNA]</scope>
    <source>
        <strain evidence="5 6">KCTC 52429</strain>
    </source>
</reference>
<dbReference type="CDD" id="cd00383">
    <property type="entry name" value="trans_reg_C"/>
    <property type="match status" value="1"/>
</dbReference>
<gene>
    <name evidence="4" type="ORF">GCM10011572_05660</name>
    <name evidence="5" type="ORF">GM672_06075</name>
</gene>
<dbReference type="EMBL" id="BMKG01000002">
    <property type="protein sequence ID" value="GGB86553.1"/>
    <property type="molecule type" value="Genomic_DNA"/>
</dbReference>
<dbReference type="AlphaFoldDB" id="A0A6I3ST60"/>
<protein>
    <submittedName>
        <fullName evidence="5">AAA family ATPase</fullName>
    </submittedName>
    <submittedName>
        <fullName evidence="4">Transcriptional regulator</fullName>
    </submittedName>
</protein>
<organism evidence="5 6">
    <name type="scientific">Pseudoduganella buxea</name>
    <dbReference type="NCBI Taxonomy" id="1949069"/>
    <lineage>
        <taxon>Bacteria</taxon>
        <taxon>Pseudomonadati</taxon>
        <taxon>Pseudomonadota</taxon>
        <taxon>Betaproteobacteria</taxon>
        <taxon>Burkholderiales</taxon>
        <taxon>Oxalobacteraceae</taxon>
        <taxon>Telluria group</taxon>
        <taxon>Pseudoduganella</taxon>
    </lineage>
</organism>
<reference evidence="4" key="1">
    <citation type="journal article" date="2014" name="Int. J. Syst. Evol. Microbiol.">
        <title>Complete genome of a new Firmicutes species belonging to the dominant human colonic microbiota ('Ruminococcus bicirculans') reveals two chromosomes and a selective capacity to utilize plant glucans.</title>
        <authorList>
            <consortium name="NISC Comparative Sequencing Program"/>
            <person name="Wegmann U."/>
            <person name="Louis P."/>
            <person name="Goesmann A."/>
            <person name="Henrissat B."/>
            <person name="Duncan S.H."/>
            <person name="Flint H.J."/>
        </authorList>
    </citation>
    <scope>NUCLEOTIDE SEQUENCE</scope>
    <source>
        <strain evidence="4">CGMCC 1.15931</strain>
    </source>
</reference>
<evidence type="ECO:0000256" key="1">
    <source>
        <dbReference type="ARBA" id="ARBA00023125"/>
    </source>
</evidence>
<reference evidence="7" key="2">
    <citation type="journal article" date="2019" name="Int. J. Syst. Evol. Microbiol.">
        <title>The Global Catalogue of Microorganisms (GCM) 10K type strain sequencing project: providing services to taxonomists for standard genome sequencing and annotation.</title>
        <authorList>
            <consortium name="The Broad Institute Genomics Platform"/>
            <consortium name="The Broad Institute Genome Sequencing Center for Infectious Disease"/>
            <person name="Wu L."/>
            <person name="Ma J."/>
        </authorList>
    </citation>
    <scope>NUCLEOTIDE SEQUENCE [LARGE SCALE GENOMIC DNA]</scope>
    <source>
        <strain evidence="7">CGMCC 1.15931</strain>
    </source>
</reference>
<sequence length="1082" mass="116122">MELQGFRFGQWQVDVAGNCVTMGDTRAALEPRAMDVLRYLCRHPGAVIPAEELLQTCWGTTELGDNPVHKAIAQLRRALGDSSTDPRYIETVRKRGYRAIAAVVEADQPDVWRGGSPFRGLAPFQESHAAIFYGRVQATARLHELVQAQAAGGCPMALVLGPSGSGKTSLVRAGLLPRLMAGGAGAGIALACVLQMDCADLGGSSLFGALAAVLVDAERDGTLLFDGSSADTLGRRLREDTAAVAATLAAGGPVRVAVFVDRFEAIFRAPHTSDAERAEFTRVLEQLARAGTLVLLACRNDFYPSLIALPELMALKSRGGHFDVEAPAGFDIAQMVRQPASAAQLSFETDPATGASLDDVLCDAARASPDALPLLQYCLDELYRQRGPEGQLRFDVLRRLGGIEGALGVRAEQIVAALPAAQQAALPHVLSLLVDIGEEQNAVTARRPAWSALTSEAQRELVAALVEARLFVSELAGDIPSFGVAHEALLRRWPRVVEWIERHRHALQIRTRVAAQAERWQAAGRPRDLLLPEGMQANQARGLLEIADLSLSTQERQYVDASLRRARLGARIRVAAMGAIALLAVLAAALGLAARSAQDEAERRRADAESLMSFMLGDFVDKLRPLGRLDLLDDIGAKALPYLSGAGNDGNARLLVQRAKTLKLIAEVNVARGRQPEATQALLAARELLQGQIGATPADPELLKELGANAYWLGQISFDRSDWPAARKEMLRYRDYGERLVAVAPRDPDAWLELSYAHTNVGSVALRSGDLRAAEEAFDRSVALKMRVLAARPDDGGTKVDLANALSWLASTKAKLGALPQAMALYRKEEALLAKVHAATPGNAAWSQRLALALWHQAELLQAMGDAGTGDAYAAAQGLLEAIVRHDPSNRAWQKSLYGVQLKALTLQTLAPADVLHRAGTLQGQLRQLGAQQPKRLDVQLLLAKSAEVLARAHLRGGDATRAAAALQPALDAYARLQATARGDASLATGHAIAELLRADIDRSRGEADWQRGCRNVQQLLAGAGAGTDHAQLALLVQASACLGQGHQAAPLAERLRQMGYRDRRYTDYLTQHPHKKGSAPS</sequence>
<dbReference type="SUPFAM" id="SSF48452">
    <property type="entry name" value="TPR-like"/>
    <property type="match status" value="1"/>
</dbReference>
<dbReference type="GO" id="GO:0000160">
    <property type="term" value="P:phosphorelay signal transduction system"/>
    <property type="evidence" value="ECO:0007669"/>
    <property type="project" value="InterPro"/>
</dbReference>
<dbReference type="GO" id="GO:0003677">
    <property type="term" value="F:DNA binding"/>
    <property type="evidence" value="ECO:0007669"/>
    <property type="project" value="UniProtKB-UniRule"/>
</dbReference>
<dbReference type="InterPro" id="IPR016032">
    <property type="entry name" value="Sig_transdc_resp-reg_C-effctor"/>
</dbReference>
<dbReference type="Proteomes" id="UP000430634">
    <property type="component" value="Unassembled WGS sequence"/>
</dbReference>
<dbReference type="InterPro" id="IPR027417">
    <property type="entry name" value="P-loop_NTPase"/>
</dbReference>
<dbReference type="OrthoDB" id="1971692at2"/>
<evidence type="ECO:0000259" key="3">
    <source>
        <dbReference type="PROSITE" id="PS51755"/>
    </source>
</evidence>
<evidence type="ECO:0000313" key="5">
    <source>
        <dbReference type="EMBL" id="MTV52301.1"/>
    </source>
</evidence>
<dbReference type="InterPro" id="IPR036388">
    <property type="entry name" value="WH-like_DNA-bd_sf"/>
</dbReference>